<name>A0A510Y7R7_MARHA</name>
<dbReference type="Proteomes" id="UP000321051">
    <property type="component" value="Unassembled WGS sequence"/>
</dbReference>
<organism evidence="2 3">
    <name type="scientific">Marinococcus halophilus</name>
    <dbReference type="NCBI Taxonomy" id="1371"/>
    <lineage>
        <taxon>Bacteria</taxon>
        <taxon>Bacillati</taxon>
        <taxon>Bacillota</taxon>
        <taxon>Bacilli</taxon>
        <taxon>Bacillales</taxon>
        <taxon>Bacillaceae</taxon>
        <taxon>Marinococcus</taxon>
    </lineage>
</organism>
<keyword evidence="1" id="KW-0472">Membrane</keyword>
<dbReference type="Pfam" id="PF19470">
    <property type="entry name" value="DUF6007"/>
    <property type="match status" value="1"/>
</dbReference>
<dbReference type="AlphaFoldDB" id="A0A510Y7R7"/>
<reference evidence="2 3" key="1">
    <citation type="submission" date="2019-07" db="EMBL/GenBank/DDBJ databases">
        <title>Whole genome shotgun sequence of Marinococcus halophilus NBRC 102359.</title>
        <authorList>
            <person name="Hosoyama A."/>
            <person name="Uohara A."/>
            <person name="Ohji S."/>
            <person name="Ichikawa N."/>
        </authorList>
    </citation>
    <scope>NUCLEOTIDE SEQUENCE [LARGE SCALE GENOMIC DNA]</scope>
    <source>
        <strain evidence="2 3">NBRC 102359</strain>
    </source>
</reference>
<keyword evidence="1" id="KW-0812">Transmembrane</keyword>
<keyword evidence="1" id="KW-1133">Transmembrane helix</keyword>
<feature type="transmembrane region" description="Helical" evidence="1">
    <location>
        <begin position="12"/>
        <end position="33"/>
    </location>
</feature>
<dbReference type="RefSeq" id="WP_222594642.1">
    <property type="nucleotide sequence ID" value="NZ_BJUN01000014.1"/>
</dbReference>
<comment type="caution">
    <text evidence="2">The sequence shown here is derived from an EMBL/GenBank/DDBJ whole genome shotgun (WGS) entry which is preliminary data.</text>
</comment>
<sequence>MRDEEKERVDEALEGMAILDFIYIIPMFMLFSYLPTYGFWSGLLNLVIIVLVGFGLAYLTRTIISLYKKRKTKNIE</sequence>
<gene>
    <name evidence="2" type="ORF">MHA01_23210</name>
</gene>
<keyword evidence="3" id="KW-1185">Reference proteome</keyword>
<feature type="transmembrane region" description="Helical" evidence="1">
    <location>
        <begin position="39"/>
        <end position="60"/>
    </location>
</feature>
<dbReference type="EMBL" id="BJUN01000014">
    <property type="protein sequence ID" value="GEK59416.1"/>
    <property type="molecule type" value="Genomic_DNA"/>
</dbReference>
<accession>A0A510Y7R7</accession>
<evidence type="ECO:0000256" key="1">
    <source>
        <dbReference type="SAM" id="Phobius"/>
    </source>
</evidence>
<dbReference type="InterPro" id="IPR046049">
    <property type="entry name" value="DUF6007"/>
</dbReference>
<protein>
    <submittedName>
        <fullName evidence="2">Uncharacterized protein</fullName>
    </submittedName>
</protein>
<evidence type="ECO:0000313" key="2">
    <source>
        <dbReference type="EMBL" id="GEK59416.1"/>
    </source>
</evidence>
<proteinExistence type="predicted"/>
<evidence type="ECO:0000313" key="3">
    <source>
        <dbReference type="Proteomes" id="UP000321051"/>
    </source>
</evidence>